<name>A0A3B0V2N1_9ZZZZ</name>
<keyword evidence="1" id="KW-0175">Coiled coil</keyword>
<accession>A0A3B0V2N1</accession>
<feature type="coiled-coil region" evidence="1">
    <location>
        <begin position="2"/>
        <end position="29"/>
    </location>
</feature>
<reference evidence="2" key="1">
    <citation type="submission" date="2018-06" db="EMBL/GenBank/DDBJ databases">
        <authorList>
            <person name="Zhirakovskaya E."/>
        </authorList>
    </citation>
    <scope>NUCLEOTIDE SEQUENCE</scope>
</reference>
<gene>
    <name evidence="2" type="ORF">MNBD_CHLOROFLEXI01-1840</name>
</gene>
<proteinExistence type="predicted"/>
<evidence type="ECO:0000256" key="1">
    <source>
        <dbReference type="SAM" id="Coils"/>
    </source>
</evidence>
<protein>
    <submittedName>
        <fullName evidence="2">Uncharacterized protein</fullName>
    </submittedName>
</protein>
<organism evidence="2">
    <name type="scientific">hydrothermal vent metagenome</name>
    <dbReference type="NCBI Taxonomy" id="652676"/>
    <lineage>
        <taxon>unclassified sequences</taxon>
        <taxon>metagenomes</taxon>
        <taxon>ecological metagenomes</taxon>
    </lineage>
</organism>
<dbReference type="EMBL" id="UOEU01000163">
    <property type="protein sequence ID" value="VAW31129.1"/>
    <property type="molecule type" value="Genomic_DNA"/>
</dbReference>
<dbReference type="AlphaFoldDB" id="A0A3B0V2N1"/>
<sequence length="75" mass="8377">MNEQLEERLQQLQQEYESGQTMLTDLQAKETDLQQTLLRISGAMQVLQEMLQGEEVPALNGAVLEETAVEAAISD</sequence>
<evidence type="ECO:0000313" key="2">
    <source>
        <dbReference type="EMBL" id="VAW31129.1"/>
    </source>
</evidence>